<protein>
    <recommendedName>
        <fullName evidence="4">DUF1311 domain-containing protein</fullName>
    </recommendedName>
</protein>
<evidence type="ECO:0000313" key="3">
    <source>
        <dbReference type="Proteomes" id="UP000318590"/>
    </source>
</evidence>
<keyword evidence="3" id="KW-1185">Reference proteome</keyword>
<reference evidence="2 3" key="1">
    <citation type="submission" date="2019-06" db="EMBL/GenBank/DDBJ databases">
        <title>Paenimaribius caenipelagi gen. nov., sp. nov., isolated from a tidal flat.</title>
        <authorList>
            <person name="Yoon J.-H."/>
        </authorList>
    </citation>
    <scope>NUCLEOTIDE SEQUENCE [LARGE SCALE GENOMIC DNA]</scope>
    <source>
        <strain evidence="2 3">JBTF-M29</strain>
    </source>
</reference>
<name>A0A547PUC0_9RHOB</name>
<proteinExistence type="predicted"/>
<evidence type="ECO:0008006" key="4">
    <source>
        <dbReference type="Google" id="ProtNLM"/>
    </source>
</evidence>
<dbReference type="EMBL" id="VFSV01000023">
    <property type="protein sequence ID" value="TRD17740.1"/>
    <property type="molecule type" value="Genomic_DNA"/>
</dbReference>
<evidence type="ECO:0000313" key="2">
    <source>
        <dbReference type="EMBL" id="TRD17740.1"/>
    </source>
</evidence>
<organism evidence="2 3">
    <name type="scientific">Palleronia caenipelagi</name>
    <dbReference type="NCBI Taxonomy" id="2489174"/>
    <lineage>
        <taxon>Bacteria</taxon>
        <taxon>Pseudomonadati</taxon>
        <taxon>Pseudomonadota</taxon>
        <taxon>Alphaproteobacteria</taxon>
        <taxon>Rhodobacterales</taxon>
        <taxon>Roseobacteraceae</taxon>
        <taxon>Palleronia</taxon>
    </lineage>
</organism>
<dbReference type="AlphaFoldDB" id="A0A547PUC0"/>
<feature type="chain" id="PRO_5022215846" description="DUF1311 domain-containing protein" evidence="1">
    <location>
        <begin position="35"/>
        <end position="371"/>
    </location>
</feature>
<dbReference type="RefSeq" id="WP_142835211.1">
    <property type="nucleotide sequence ID" value="NZ_VFSV01000023.1"/>
</dbReference>
<keyword evidence="1" id="KW-0732">Signal</keyword>
<evidence type="ECO:0000256" key="1">
    <source>
        <dbReference type="SAM" id="SignalP"/>
    </source>
</evidence>
<feature type="signal peptide" evidence="1">
    <location>
        <begin position="1"/>
        <end position="34"/>
    </location>
</feature>
<comment type="caution">
    <text evidence="2">The sequence shown here is derived from an EMBL/GenBank/DDBJ whole genome shotgun (WGS) entry which is preliminary data.</text>
</comment>
<dbReference type="OrthoDB" id="9787225at2"/>
<dbReference type="Proteomes" id="UP000318590">
    <property type="component" value="Unassembled WGS sequence"/>
</dbReference>
<sequence length="371" mass="41473">MAIALISNRWREARSGLSIALQVFFSILASPASAECGLTDDCQSPSGEILLAQAEASGDQVLTCADRFKTVLESCSVDLISAYMRECGTDSSLGQAFERFRQIEKGEICEEEILAEQAGLAEQQQQIAWQQAQSSDTRGAYESFLERFPSGENAPFAEAALRQSRFNKKYRQVTAEIQTLLSEEACLDSSQIDGFFGESSQRSLKTLIEKNAEQSRCTDINVPTVVRSRSEVPAGWIPNSEKTLSRLKQCLSTVERPACKAPDYFVYVRSTCKYAFRIFVVVYEPSGDWAYHGWYDIEPGHNQYSPLARDDGSPIVTQIDRLFYYAELIDRDYSWSGNLVRSFRGSEYGLREETLSSAKDPARISLGCSNL</sequence>
<accession>A0A547PUC0</accession>
<gene>
    <name evidence="2" type="ORF">FEV53_12750</name>
</gene>